<accession>A0A511H8M0</accession>
<feature type="signal peptide" evidence="2">
    <location>
        <begin position="1"/>
        <end position="19"/>
    </location>
</feature>
<dbReference type="Pfam" id="PF03968">
    <property type="entry name" value="LptD_N"/>
    <property type="match status" value="1"/>
</dbReference>
<reference evidence="5 6" key="1">
    <citation type="submission" date="2016-10" db="EMBL/GenBank/DDBJ databases">
        <authorList>
            <person name="Varghese N."/>
            <person name="Submissions S."/>
        </authorList>
    </citation>
    <scope>NUCLEOTIDE SEQUENCE [LARGE SCALE GENOMIC DNA]</scope>
    <source>
        <strain evidence="5 6">DSM 2260</strain>
    </source>
</reference>
<dbReference type="Gene3D" id="2.60.450.10">
    <property type="entry name" value="Lipopolysaccharide (LPS) transport protein A like domain"/>
    <property type="match status" value="1"/>
</dbReference>
<evidence type="ECO:0000256" key="2">
    <source>
        <dbReference type="SAM" id="SignalP"/>
    </source>
</evidence>
<sequence>MIEFLVMAFFVAQPAPAVAATPAQGTPPAAVGGSDPTAGTGTRAPTPLGGKELTEPVQINGDHVTFQKSQATLTGNVKVKHRTLDLKCDRMTANYTPQREVTRVVCTGGVHAVDGDRMAKGERAEYDVPSGVLVVTGSPEAHQGTTHMRGTKVRLTLGNERLEVENAVIVFESLPSNPAPARRKGRQSAPRPAPSSGTAPSAQGGTAR</sequence>
<reference evidence="4 7" key="2">
    <citation type="submission" date="2019-07" db="EMBL/GenBank/DDBJ databases">
        <title>Whole genome shotgun sequence of Myxococcus virescens NBRC 100334.</title>
        <authorList>
            <person name="Hosoyama A."/>
            <person name="Uohara A."/>
            <person name="Ohji S."/>
            <person name="Ichikawa N."/>
        </authorList>
    </citation>
    <scope>NUCLEOTIDE SEQUENCE [LARGE SCALE GENOMIC DNA]</scope>
    <source>
        <strain evidence="4 7">NBRC 100334</strain>
    </source>
</reference>
<dbReference type="EMBL" id="BJVY01000003">
    <property type="protein sequence ID" value="GEL69089.1"/>
    <property type="molecule type" value="Genomic_DNA"/>
</dbReference>
<dbReference type="RefSeq" id="WP_090485069.1">
    <property type="nucleotide sequence ID" value="NZ_BJVY01000003.1"/>
</dbReference>
<evidence type="ECO:0000313" key="5">
    <source>
        <dbReference type="EMBL" id="SDD35979.1"/>
    </source>
</evidence>
<feature type="region of interest" description="Disordered" evidence="1">
    <location>
        <begin position="174"/>
        <end position="208"/>
    </location>
</feature>
<proteinExistence type="predicted"/>
<feature type="compositionally biased region" description="Low complexity" evidence="1">
    <location>
        <begin position="20"/>
        <end position="50"/>
    </location>
</feature>
<dbReference type="InterPro" id="IPR005653">
    <property type="entry name" value="OstA-like_N"/>
</dbReference>
<protein>
    <submittedName>
        <fullName evidence="5">Lipopolysaccharide export system protein LptA</fullName>
    </submittedName>
</protein>
<dbReference type="Proteomes" id="UP000321224">
    <property type="component" value="Unassembled WGS sequence"/>
</dbReference>
<dbReference type="Proteomes" id="UP000198717">
    <property type="component" value="Unassembled WGS sequence"/>
</dbReference>
<gene>
    <name evidence="4" type="ORF">MVI01_08730</name>
    <name evidence="5" type="ORF">SAMN04488504_101574</name>
</gene>
<feature type="compositionally biased region" description="Polar residues" evidence="1">
    <location>
        <begin position="195"/>
        <end position="208"/>
    </location>
</feature>
<evidence type="ECO:0000256" key="1">
    <source>
        <dbReference type="SAM" id="MobiDB-lite"/>
    </source>
</evidence>
<organism evidence="4 7">
    <name type="scientific">Myxococcus virescens</name>
    <dbReference type="NCBI Taxonomy" id="83456"/>
    <lineage>
        <taxon>Bacteria</taxon>
        <taxon>Pseudomonadati</taxon>
        <taxon>Myxococcota</taxon>
        <taxon>Myxococcia</taxon>
        <taxon>Myxococcales</taxon>
        <taxon>Cystobacterineae</taxon>
        <taxon>Myxococcaceae</taxon>
        <taxon>Myxococcus</taxon>
    </lineage>
</organism>
<dbReference type="EMBL" id="FNAJ01000001">
    <property type="protein sequence ID" value="SDD35979.1"/>
    <property type="molecule type" value="Genomic_DNA"/>
</dbReference>
<feature type="region of interest" description="Disordered" evidence="1">
    <location>
        <begin position="20"/>
        <end position="52"/>
    </location>
</feature>
<evidence type="ECO:0000313" key="7">
    <source>
        <dbReference type="Proteomes" id="UP000321224"/>
    </source>
</evidence>
<name>A0A511H8M0_9BACT</name>
<evidence type="ECO:0000313" key="6">
    <source>
        <dbReference type="Proteomes" id="UP000198717"/>
    </source>
</evidence>
<keyword evidence="2" id="KW-0732">Signal</keyword>
<feature type="chain" id="PRO_5022790808" evidence="2">
    <location>
        <begin position="20"/>
        <end position="208"/>
    </location>
</feature>
<evidence type="ECO:0000259" key="3">
    <source>
        <dbReference type="Pfam" id="PF03968"/>
    </source>
</evidence>
<keyword evidence="6" id="KW-1185">Reference proteome</keyword>
<dbReference type="AlphaFoldDB" id="A0A511H8M0"/>
<evidence type="ECO:0000313" key="4">
    <source>
        <dbReference type="EMBL" id="GEL69089.1"/>
    </source>
</evidence>
<feature type="domain" description="Organic solvent tolerance-like N-terminal" evidence="3">
    <location>
        <begin position="59"/>
        <end position="156"/>
    </location>
</feature>
<comment type="caution">
    <text evidence="4">The sequence shown here is derived from an EMBL/GenBank/DDBJ whole genome shotgun (WGS) entry which is preliminary data.</text>
</comment>